<accession>A0AAV3P659</accession>
<sequence>MRWQELAKPSSLPLGFQKGKNVSLPDWSLHIPHDESVLVIQKLDPDLCHLASGSGSTHDFDDQSMLDLRLHSIKTTNIRHASNQ</sequence>
<dbReference type="Proteomes" id="UP001454036">
    <property type="component" value="Unassembled WGS sequence"/>
</dbReference>
<comment type="caution">
    <text evidence="1">The sequence shown here is derived from an EMBL/GenBank/DDBJ whole genome shotgun (WGS) entry which is preliminary data.</text>
</comment>
<gene>
    <name evidence="1" type="ORF">LIER_36463</name>
</gene>
<name>A0AAV3P659_LITER</name>
<dbReference type="AlphaFoldDB" id="A0AAV3P659"/>
<organism evidence="1 2">
    <name type="scientific">Lithospermum erythrorhizon</name>
    <name type="common">Purple gromwell</name>
    <name type="synonym">Lithospermum officinale var. erythrorhizon</name>
    <dbReference type="NCBI Taxonomy" id="34254"/>
    <lineage>
        <taxon>Eukaryota</taxon>
        <taxon>Viridiplantae</taxon>
        <taxon>Streptophyta</taxon>
        <taxon>Embryophyta</taxon>
        <taxon>Tracheophyta</taxon>
        <taxon>Spermatophyta</taxon>
        <taxon>Magnoliopsida</taxon>
        <taxon>eudicotyledons</taxon>
        <taxon>Gunneridae</taxon>
        <taxon>Pentapetalae</taxon>
        <taxon>asterids</taxon>
        <taxon>lamiids</taxon>
        <taxon>Boraginales</taxon>
        <taxon>Boraginaceae</taxon>
        <taxon>Boraginoideae</taxon>
        <taxon>Lithospermeae</taxon>
        <taxon>Lithospermum</taxon>
    </lineage>
</organism>
<keyword evidence="2" id="KW-1185">Reference proteome</keyword>
<reference evidence="1 2" key="1">
    <citation type="submission" date="2024-01" db="EMBL/GenBank/DDBJ databases">
        <title>The complete chloroplast genome sequence of Lithospermum erythrorhizon: insights into the phylogenetic relationship among Boraginaceae species and the maternal lineages of purple gromwells.</title>
        <authorList>
            <person name="Okada T."/>
            <person name="Watanabe K."/>
        </authorList>
    </citation>
    <scope>NUCLEOTIDE SEQUENCE [LARGE SCALE GENOMIC DNA]</scope>
</reference>
<protein>
    <submittedName>
        <fullName evidence="1">Uncharacterized protein</fullName>
    </submittedName>
</protein>
<evidence type="ECO:0000313" key="1">
    <source>
        <dbReference type="EMBL" id="GAA0147149.1"/>
    </source>
</evidence>
<dbReference type="EMBL" id="BAABME010016714">
    <property type="protein sequence ID" value="GAA0147149.1"/>
    <property type="molecule type" value="Genomic_DNA"/>
</dbReference>
<proteinExistence type="predicted"/>
<evidence type="ECO:0000313" key="2">
    <source>
        <dbReference type="Proteomes" id="UP001454036"/>
    </source>
</evidence>